<evidence type="ECO:0000313" key="7">
    <source>
        <dbReference type="EMBL" id="MBK9718677.1"/>
    </source>
</evidence>
<evidence type="ECO:0000256" key="4">
    <source>
        <dbReference type="ARBA" id="ARBA00022989"/>
    </source>
</evidence>
<feature type="transmembrane region" description="Helical" evidence="6">
    <location>
        <begin position="397"/>
        <end position="416"/>
    </location>
</feature>
<accession>A0A9D7XIE1</accession>
<dbReference type="Proteomes" id="UP000808349">
    <property type="component" value="Unassembled WGS sequence"/>
</dbReference>
<protein>
    <submittedName>
        <fullName evidence="7">Polysaccharide biosynthesis C-terminal domain-containing protein</fullName>
    </submittedName>
</protein>
<keyword evidence="4 6" id="KW-1133">Transmembrane helix</keyword>
<feature type="transmembrane region" description="Helical" evidence="6">
    <location>
        <begin position="12"/>
        <end position="31"/>
    </location>
</feature>
<feature type="transmembrane region" description="Helical" evidence="6">
    <location>
        <begin position="220"/>
        <end position="238"/>
    </location>
</feature>
<gene>
    <name evidence="7" type="ORF">IPO85_14420</name>
</gene>
<proteinExistence type="predicted"/>
<dbReference type="PANTHER" id="PTHR30250:SF11">
    <property type="entry name" value="O-ANTIGEN TRANSPORTER-RELATED"/>
    <property type="match status" value="1"/>
</dbReference>
<dbReference type="PANTHER" id="PTHR30250">
    <property type="entry name" value="PST FAMILY PREDICTED COLANIC ACID TRANSPORTER"/>
    <property type="match status" value="1"/>
</dbReference>
<organism evidence="7 8">
    <name type="scientific">Candidatus Defluviibacterium haderslevense</name>
    <dbReference type="NCBI Taxonomy" id="2981993"/>
    <lineage>
        <taxon>Bacteria</taxon>
        <taxon>Pseudomonadati</taxon>
        <taxon>Bacteroidota</taxon>
        <taxon>Saprospiria</taxon>
        <taxon>Saprospirales</taxon>
        <taxon>Saprospiraceae</taxon>
        <taxon>Candidatus Defluviibacterium</taxon>
    </lineage>
</organism>
<dbReference type="GO" id="GO:0005886">
    <property type="term" value="C:plasma membrane"/>
    <property type="evidence" value="ECO:0007669"/>
    <property type="project" value="UniProtKB-SubCell"/>
</dbReference>
<feature type="transmembrane region" description="Helical" evidence="6">
    <location>
        <begin position="326"/>
        <end position="349"/>
    </location>
</feature>
<keyword evidence="5 6" id="KW-0472">Membrane</keyword>
<feature type="transmembrane region" description="Helical" evidence="6">
    <location>
        <begin position="303"/>
        <end position="320"/>
    </location>
</feature>
<keyword evidence="2" id="KW-1003">Cell membrane</keyword>
<sequence>MKQVIQNQSIVYSIINYFGAFIGVFSTLYIYPSDLNLYGLYGFLTNTASLLTPFITLGFGSVLLRYFPYFENRSNGHGGFFFFILSGYGIGILFFSIIFIGTLPWLKSFFPEDTSDISNYFIYLLPVTILYVIFELFSTYCTNYKRIIIPTLLSNSMKILLPVLFVLALRHYINISQFIYAILGYYCCIIGVVIMYLYHERLLFMRPNIKIFTHPMRHQMVVFALYSILGGASAIIALRIDTLMISSIMGTAANGSFILAVFMSNVCYIPALAITEILNAPVATVSKEKDQAGVLSYYKKSTVNMLIPTMWLALILYISFDSLALIMPNTSTIVTIKMSLGLLLIARIVDAGTGINSHILSFSKYYKLELYLLICLAILNVMFNWFLIPIYGITGAAMGTCLSVIVFNIAKTFLIYITMNIHPFDSKIVRLLSIGLVLLIFNYCLPNLEYPYFNIVFKCILGSILFFSAVFYYRISAELEQLLLSKWKQWSNRV</sequence>
<feature type="transmembrane region" description="Helical" evidence="6">
    <location>
        <begin position="451"/>
        <end position="473"/>
    </location>
</feature>
<feature type="transmembrane region" description="Helical" evidence="6">
    <location>
        <begin position="43"/>
        <end position="67"/>
    </location>
</feature>
<dbReference type="EMBL" id="JADKFW010000012">
    <property type="protein sequence ID" value="MBK9718677.1"/>
    <property type="molecule type" value="Genomic_DNA"/>
</dbReference>
<comment type="subcellular location">
    <subcellularLocation>
        <location evidence="1">Cell membrane</location>
        <topology evidence="1">Multi-pass membrane protein</topology>
    </subcellularLocation>
</comment>
<dbReference type="InterPro" id="IPR050833">
    <property type="entry name" value="Poly_Biosynth_Transport"/>
</dbReference>
<dbReference type="AlphaFoldDB" id="A0A9D7XIE1"/>
<feature type="transmembrane region" description="Helical" evidence="6">
    <location>
        <begin position="258"/>
        <end position="282"/>
    </location>
</feature>
<evidence type="ECO:0000256" key="3">
    <source>
        <dbReference type="ARBA" id="ARBA00022692"/>
    </source>
</evidence>
<feature type="transmembrane region" description="Helical" evidence="6">
    <location>
        <begin position="120"/>
        <end position="140"/>
    </location>
</feature>
<evidence type="ECO:0000256" key="1">
    <source>
        <dbReference type="ARBA" id="ARBA00004651"/>
    </source>
</evidence>
<keyword evidence="3 6" id="KW-0812">Transmembrane</keyword>
<evidence type="ECO:0000256" key="5">
    <source>
        <dbReference type="ARBA" id="ARBA00023136"/>
    </source>
</evidence>
<evidence type="ECO:0000256" key="6">
    <source>
        <dbReference type="SAM" id="Phobius"/>
    </source>
</evidence>
<evidence type="ECO:0000256" key="2">
    <source>
        <dbReference type="ARBA" id="ARBA00022475"/>
    </source>
</evidence>
<reference evidence="7 8" key="1">
    <citation type="submission" date="2020-10" db="EMBL/GenBank/DDBJ databases">
        <title>Connecting structure to function with the recovery of over 1000 high-quality activated sludge metagenome-assembled genomes encoding full-length rRNA genes using long-read sequencing.</title>
        <authorList>
            <person name="Singleton C.M."/>
            <person name="Petriglieri F."/>
            <person name="Kristensen J.M."/>
            <person name="Kirkegaard R.H."/>
            <person name="Michaelsen T.Y."/>
            <person name="Andersen M.H."/>
            <person name="Karst S.M."/>
            <person name="Dueholm M.S."/>
            <person name="Nielsen P.H."/>
            <person name="Albertsen M."/>
        </authorList>
    </citation>
    <scope>NUCLEOTIDE SEQUENCE [LARGE SCALE GENOMIC DNA]</scope>
    <source>
        <strain evidence="7">Ribe_18-Q3-R11-54_BAT3C.373</strain>
    </source>
</reference>
<evidence type="ECO:0000313" key="8">
    <source>
        <dbReference type="Proteomes" id="UP000808349"/>
    </source>
</evidence>
<name>A0A9D7XIE1_9BACT</name>
<feature type="transmembrane region" description="Helical" evidence="6">
    <location>
        <begin position="428"/>
        <end position="445"/>
    </location>
</feature>
<feature type="transmembrane region" description="Helical" evidence="6">
    <location>
        <begin position="370"/>
        <end position="391"/>
    </location>
</feature>
<feature type="transmembrane region" description="Helical" evidence="6">
    <location>
        <begin position="179"/>
        <end position="199"/>
    </location>
</feature>
<feature type="transmembrane region" description="Helical" evidence="6">
    <location>
        <begin position="152"/>
        <end position="173"/>
    </location>
</feature>
<feature type="transmembrane region" description="Helical" evidence="6">
    <location>
        <begin position="79"/>
        <end position="100"/>
    </location>
</feature>
<comment type="caution">
    <text evidence="7">The sequence shown here is derived from an EMBL/GenBank/DDBJ whole genome shotgun (WGS) entry which is preliminary data.</text>
</comment>